<evidence type="ECO:0000313" key="1">
    <source>
        <dbReference type="EMBL" id="EAQ49585.1"/>
    </source>
</evidence>
<dbReference type="EMBL" id="AANC01000004">
    <property type="protein sequence ID" value="EAQ49585.1"/>
    <property type="molecule type" value="Genomic_DNA"/>
</dbReference>
<dbReference type="HOGENOM" id="CLU_1978730_0_0_10"/>
<evidence type="ECO:0000313" key="2">
    <source>
        <dbReference type="Proteomes" id="UP000001601"/>
    </source>
</evidence>
<keyword evidence="2" id="KW-1185">Reference proteome</keyword>
<dbReference type="Proteomes" id="UP000001601">
    <property type="component" value="Unassembled WGS sequence"/>
</dbReference>
<reference evidence="1 2" key="1">
    <citation type="journal article" date="2007" name="Nature">
        <title>Light stimulates growth of proteorhodopsin-containing marine Flavobacteria.</title>
        <authorList>
            <person name="Gomez-Consarnau L."/>
            <person name="Gonzalez J.M."/>
            <person name="Coll-Llado M."/>
            <person name="Gourdon P."/>
            <person name="Pascher T."/>
            <person name="Neutze R."/>
            <person name="Pedros-Alio C."/>
            <person name="Pinhassi J."/>
        </authorList>
    </citation>
    <scope>NUCLEOTIDE SEQUENCE [LARGE SCALE GENOMIC DNA]</scope>
    <source>
        <strain evidence="1 2">MED217</strain>
    </source>
</reference>
<dbReference type="OrthoDB" id="9854531at2"/>
<sequence length="126" mass="14708">MSDFVAIRKERKGGNKHIHPTIGLGLPLGEFCFYEPTMNLLKIDKEKQGLMFYLSKKDKKVRIEIEEKEDDNYHLAGSKRSYSRFTNKSLGVTFSDLFDLDMNSKHFFKLHKIKKGVFDMSLIDKN</sequence>
<accession>A3XLI2</accession>
<comment type="caution">
    <text evidence="1">The sequence shown here is derived from an EMBL/GenBank/DDBJ whole genome shotgun (WGS) entry which is preliminary data.</text>
</comment>
<organism evidence="1 2">
    <name type="scientific">Leeuwenhoekiella blandensis (strain CECT 7118 / CCUG 51940 / KCTC 22103 / MED217)</name>
    <name type="common">Flavobacterium sp. (strain MED217)</name>
    <dbReference type="NCBI Taxonomy" id="398720"/>
    <lineage>
        <taxon>Bacteria</taxon>
        <taxon>Pseudomonadati</taxon>
        <taxon>Bacteroidota</taxon>
        <taxon>Flavobacteriia</taxon>
        <taxon>Flavobacteriales</taxon>
        <taxon>Flavobacteriaceae</taxon>
        <taxon>Leeuwenhoekiella</taxon>
    </lineage>
</organism>
<dbReference type="STRING" id="398720.MED217_12039"/>
<protein>
    <submittedName>
        <fullName evidence="1">Uncharacterized protein</fullName>
    </submittedName>
</protein>
<name>A3XLI2_LEEBM</name>
<gene>
    <name evidence="1" type="ORF">MED217_12039</name>
</gene>
<dbReference type="RefSeq" id="WP_009780774.1">
    <property type="nucleotide sequence ID" value="NZ_CH672395.1"/>
</dbReference>
<dbReference type="AlphaFoldDB" id="A3XLI2"/>
<proteinExistence type="predicted"/>